<dbReference type="InterPro" id="IPR029058">
    <property type="entry name" value="AB_hydrolase_fold"/>
</dbReference>
<dbReference type="GO" id="GO:0016020">
    <property type="term" value="C:membrane"/>
    <property type="evidence" value="ECO:0007669"/>
    <property type="project" value="TreeGrafter"/>
</dbReference>
<dbReference type="SUPFAM" id="SSF53474">
    <property type="entry name" value="alpha/beta-Hydrolases"/>
    <property type="match status" value="1"/>
</dbReference>
<dbReference type="InterPro" id="IPR000073">
    <property type="entry name" value="AB_hydrolase_1"/>
</dbReference>
<protein>
    <submittedName>
        <fullName evidence="2">Alpha/beta hydrolase</fullName>
    </submittedName>
</protein>
<dbReference type="Gene3D" id="3.40.50.1820">
    <property type="entry name" value="alpha/beta hydrolase"/>
    <property type="match status" value="1"/>
</dbReference>
<proteinExistence type="predicted"/>
<dbReference type="EMBL" id="SIXH01000157">
    <property type="protein sequence ID" value="TBO58187.1"/>
    <property type="molecule type" value="Genomic_DNA"/>
</dbReference>
<dbReference type="InterPro" id="IPR050266">
    <property type="entry name" value="AB_hydrolase_sf"/>
</dbReference>
<dbReference type="PANTHER" id="PTHR43798:SF33">
    <property type="entry name" value="HYDROLASE, PUTATIVE (AFU_ORTHOLOGUE AFUA_2G14860)-RELATED"/>
    <property type="match status" value="1"/>
</dbReference>
<dbReference type="Pfam" id="PF00561">
    <property type="entry name" value="Abhydrolase_1"/>
    <property type="match status" value="1"/>
</dbReference>
<name>A0A4Q9HT07_STRKA</name>
<reference evidence="2 3" key="1">
    <citation type="submission" date="2019-02" db="EMBL/GenBank/DDBJ databases">
        <title>Draft Genome Sequence of Streptomyces sp. AM-2504, identified by 16S rRNA comparative analysis as a Streptomyces Kasugaensis strain.</title>
        <authorList>
            <person name="Napolioni V."/>
            <person name="Giuliodori A.M."/>
            <person name="Spurio R."/>
            <person name="Fabbretti A."/>
        </authorList>
    </citation>
    <scope>NUCLEOTIDE SEQUENCE [LARGE SCALE GENOMIC DNA]</scope>
    <source>
        <strain evidence="2 3">AM-2504</strain>
    </source>
</reference>
<dbReference type="GO" id="GO:0016787">
    <property type="term" value="F:hydrolase activity"/>
    <property type="evidence" value="ECO:0007669"/>
    <property type="project" value="UniProtKB-KW"/>
</dbReference>
<gene>
    <name evidence="2" type="ORF">EYS09_18675</name>
</gene>
<evidence type="ECO:0000313" key="2">
    <source>
        <dbReference type="EMBL" id="TBO58187.1"/>
    </source>
</evidence>
<keyword evidence="3" id="KW-1185">Reference proteome</keyword>
<accession>A0A4Q9HT07</accession>
<comment type="caution">
    <text evidence="2">The sequence shown here is derived from an EMBL/GenBank/DDBJ whole genome shotgun (WGS) entry which is preliminary data.</text>
</comment>
<dbReference type="PANTHER" id="PTHR43798">
    <property type="entry name" value="MONOACYLGLYCEROL LIPASE"/>
    <property type="match status" value="1"/>
</dbReference>
<feature type="domain" description="AB hydrolase-1" evidence="1">
    <location>
        <begin position="25"/>
        <end position="144"/>
    </location>
</feature>
<dbReference type="AlphaFoldDB" id="A0A4Q9HT07"/>
<evidence type="ECO:0000313" key="3">
    <source>
        <dbReference type="Proteomes" id="UP000292452"/>
    </source>
</evidence>
<dbReference type="PRINTS" id="PR00111">
    <property type="entry name" value="ABHYDROLASE"/>
</dbReference>
<dbReference type="RefSeq" id="WP_131124100.1">
    <property type="nucleotide sequence ID" value="NZ_SIXH01000157.1"/>
</dbReference>
<keyword evidence="2" id="KW-0378">Hydrolase</keyword>
<sequence>MVEHRSVDVGGVRLAYEVSGPPDAPPLVLLHALGEDATDWETVAPVLARNRRVYALDLRGHGRSDWPGEYSLELMQGDVLRFLNVLGIGQVDLIGHSMGGVVAYLLSEDHPQRVRRLVLEDVPIPRPRKQTIPTMPDGNLTFDWEMVLAIRRQIDVPDPRWLERLSEITAETLVLAGGPRSHVPQDGVAEMARRIPRGRVATVPVGHLIHHAAPETFTAAVSAFLLAGEDSRPAL</sequence>
<organism evidence="2 3">
    <name type="scientific">Streptomyces kasugaensis</name>
    <dbReference type="NCBI Taxonomy" id="1946"/>
    <lineage>
        <taxon>Bacteria</taxon>
        <taxon>Bacillati</taxon>
        <taxon>Actinomycetota</taxon>
        <taxon>Actinomycetes</taxon>
        <taxon>Kitasatosporales</taxon>
        <taxon>Streptomycetaceae</taxon>
        <taxon>Streptomyces</taxon>
    </lineage>
</organism>
<evidence type="ECO:0000259" key="1">
    <source>
        <dbReference type="Pfam" id="PF00561"/>
    </source>
</evidence>
<dbReference type="Proteomes" id="UP000292452">
    <property type="component" value="Unassembled WGS sequence"/>
</dbReference>